<protein>
    <submittedName>
        <fullName evidence="2">Uncharacterized protein</fullName>
    </submittedName>
</protein>
<dbReference type="RefSeq" id="WP_283368843.1">
    <property type="nucleotide sequence ID" value="NZ_JASHID010000003.1"/>
</dbReference>
<name>A0ABT6YIZ4_9BACT</name>
<evidence type="ECO:0000313" key="3">
    <source>
        <dbReference type="Proteomes" id="UP001236569"/>
    </source>
</evidence>
<evidence type="ECO:0000313" key="2">
    <source>
        <dbReference type="EMBL" id="MDI9863565.1"/>
    </source>
</evidence>
<proteinExistence type="predicted"/>
<keyword evidence="1" id="KW-1133">Transmembrane helix</keyword>
<keyword evidence="1" id="KW-0472">Membrane</keyword>
<reference evidence="2 3" key="1">
    <citation type="submission" date="2023-05" db="EMBL/GenBank/DDBJ databases">
        <title>Novel species of genus Flectobacillus isolated from stream in China.</title>
        <authorList>
            <person name="Lu H."/>
        </authorList>
    </citation>
    <scope>NUCLEOTIDE SEQUENCE [LARGE SCALE GENOMIC DNA]</scope>
    <source>
        <strain evidence="2 3">DC10W</strain>
    </source>
</reference>
<evidence type="ECO:0000256" key="1">
    <source>
        <dbReference type="SAM" id="Phobius"/>
    </source>
</evidence>
<keyword evidence="1" id="KW-0812">Transmembrane</keyword>
<sequence length="66" mass="6556">MIGSIQIGVGLADDGYSFEEEGLNTIQLALGVTAFAAGGWIAVAAGAVSIGIAVYAETVNGQPVCQ</sequence>
<feature type="transmembrane region" description="Helical" evidence="1">
    <location>
        <begin position="28"/>
        <end position="56"/>
    </location>
</feature>
<dbReference type="Proteomes" id="UP001236569">
    <property type="component" value="Unassembled WGS sequence"/>
</dbReference>
<gene>
    <name evidence="2" type="ORF">QM480_04480</name>
</gene>
<comment type="caution">
    <text evidence="2">The sequence shown here is derived from an EMBL/GenBank/DDBJ whole genome shotgun (WGS) entry which is preliminary data.</text>
</comment>
<dbReference type="EMBL" id="JASHID010000003">
    <property type="protein sequence ID" value="MDI9863565.1"/>
    <property type="molecule type" value="Genomic_DNA"/>
</dbReference>
<accession>A0ABT6YIZ4</accession>
<keyword evidence="3" id="KW-1185">Reference proteome</keyword>
<organism evidence="2 3">
    <name type="scientific">Flectobacillus longus</name>
    <dbReference type="NCBI Taxonomy" id="2984207"/>
    <lineage>
        <taxon>Bacteria</taxon>
        <taxon>Pseudomonadati</taxon>
        <taxon>Bacteroidota</taxon>
        <taxon>Cytophagia</taxon>
        <taxon>Cytophagales</taxon>
        <taxon>Flectobacillaceae</taxon>
        <taxon>Flectobacillus</taxon>
    </lineage>
</organism>